<organism evidence="3 4">
    <name type="scientific">Canna indica</name>
    <name type="common">Indian-shot</name>
    <dbReference type="NCBI Taxonomy" id="4628"/>
    <lineage>
        <taxon>Eukaryota</taxon>
        <taxon>Viridiplantae</taxon>
        <taxon>Streptophyta</taxon>
        <taxon>Embryophyta</taxon>
        <taxon>Tracheophyta</taxon>
        <taxon>Spermatophyta</taxon>
        <taxon>Magnoliopsida</taxon>
        <taxon>Liliopsida</taxon>
        <taxon>Zingiberales</taxon>
        <taxon>Cannaceae</taxon>
        <taxon>Canna</taxon>
    </lineage>
</organism>
<dbReference type="PANTHER" id="PTHR48429:SF1">
    <property type="entry name" value="AGENET DOMAIN-CONTAINING PROTEIN"/>
    <property type="match status" value="1"/>
</dbReference>
<gene>
    <name evidence="3" type="ORF">Cni_G15776</name>
</gene>
<feature type="compositionally biased region" description="Basic and acidic residues" evidence="1">
    <location>
        <begin position="934"/>
        <end position="946"/>
    </location>
</feature>
<feature type="region of interest" description="Disordered" evidence="1">
    <location>
        <begin position="904"/>
        <end position="954"/>
    </location>
</feature>
<dbReference type="InterPro" id="IPR008395">
    <property type="entry name" value="Agenet-like_dom"/>
</dbReference>
<feature type="region of interest" description="Disordered" evidence="1">
    <location>
        <begin position="2033"/>
        <end position="2069"/>
    </location>
</feature>
<proteinExistence type="predicted"/>
<dbReference type="InterPro" id="IPR055274">
    <property type="entry name" value="SWO1"/>
</dbReference>
<feature type="domain" description="Agenet" evidence="2">
    <location>
        <begin position="1709"/>
        <end position="1767"/>
    </location>
</feature>
<sequence>MDYEDNDFQSQNFQLIGEYNDGFPQSLELYASPKFDIDDHFQAQLRFDSLSETGLLLGSQGEENKWIEEFSLRNTATEFGSSVSQTCSISGHGNIWSTPPSSESPKVLVKSVGEDEMVRSQVMNTIDGSSAKDNSDNCGSESYLKTDSTLLTHIFPNSILGSNEDEVGDQQHAVTSQSSSDKKSEIVLDVSLVDEKLHSSEKVVALHNKEAASSSSDVSKESLVVGELLEVIKTNEPLDNLYERNSSLDHQGRAITRSTEACPNFISCSTQDGPLSLLTDNAGIATSKLDNPSFSEQKVEECHDADMSKQSGALSSENKNEITCCLMNDQNFNSNVGDLKISSHLVSSSNSLTLPNERSSNCVFLRNSDEDVGYQVKVLNEDMTTGEICSFRTKEVPSIAMERDENTGKNSFEVGTENFPELFDIAEPLDLSHDVHAHVLKDDHLPLAQGKKITSLEGVLATSKAVVEDNCSELSSSVIAVKVEFATPLETERNKKELYDSHIDCRIDPLKSKNSELVQRKKSTKDESSKGIVETSTANLDASGLAIHNGPSAALLDGAENKLSSSVHDKLAPKSDTIPLLAELKEDNLSHLEEKECSAKLINISGMKSKNCNTVENPEVSLFDAQNTSVVEPDKKSIMDQAGVNSPFPVNSTVPQILHPEEVHLQQKEVVVSSIPDSYVKKDVGISSLSAIKSNTKTGISGQPQEVLDLDVDGPSIKNVLDGLEMNNNDTVHITTLARVSSLRTLQSTEGKDANLAPANNCDKLCLSVTKTDALSIERSNLPPTASPENHDKSSDAEGGNLSSVQGHCGSPSFISSKEHTLDKIACGESNHSSVPVPAYPVSDSRENSVNFTSSVKDFKVSTTSEGDMNFKCIVQPVTDLSQIDTKEGSPFCNLQSSKQLQSSERCLDDKKTTDAQDKGKKVSSRATRKRNILKGDAKKSQEKSGKVSKKNQCTSPVLASIRRDKNHVEGIHQCTYAETNTTKCSPSIQTSKMLESNNSVPSAFFKQPFTDIQQVQLRAQIFVYGSLIQAVLPDEACMVAAFGGTDGGRSSWERAWRAASERLHYQQSCPNSCGTHLHCYSGISCSHLQSKTLSSPVVWRDTKYLNTATQGSVVSSQSPFHSSFNGCLSSSITRGTHLELKQSLSPLYSYQNSQIKQGLGSASPFLSQGSPFASNGQHSAVPIAETAQLTPIRESSVASASSMQLASPVALLPNQGANNVSAALFVPVEAQNKAPTLAISKNASVSEKSRKRKKSSAVENFVPTLSISQPPTESAAVALNTNHVPNSVGLSSSSTSSTVTCSGLALTTSHPITFPCYQVSSGDNQQRVLFSKDIFSQIEHSKLQAENASAYAASALRHSQFTWKQMSDQRESDLASEDKQNLAFAAVAAAAAASVAKVAAEAAKIASEAALQVMLMADEALNTANTGRSTQISEISLESGKNLLTSTLVSIAKDKDKIHGTGSIMPSACETSTNRVEIASAAIKRTENMDALLKVVEMAAEAVSQAGSVVAMGDPIPFSINELIEAGARGHWKLCHATMGNGTEINDVQARENMGLNVAADHEIIAKRTQRVSHVYEMSLNNKKTMLAEDQYGGSELENGSKAIPTDIPVKDPTQGNIIQKGSRVEVAVDEEGLRGAWFSAWVLDVKDDKAQVCYKDLASDKGPDKLNEWIPLNYGSDEPPRIRVAHPVIVAKYERTRKRRREALGNYTWAIGDRVDAWIHDGWWEGIVTGKSQDDESKFTIHFPAGGGSSTVAACDLRYSLIWKKGQWIEWSQDKERVTVEPHEGDTPHVKRQKVGQLDAKNKWKIDDGDTGTLSRNNCTDASLKLDEWRPVNLTEKDIVFSMGEKDNTNTLKVRRAGLQKNGSEMVFGLPRPGKTRKFMDVSKHYAIDKTDNRTERSGSVQFVKKLMPQASKLNNISKVDVRGRRANNLNSRGPKSLRSQNPWVRSTVNKEKLSETNMSVSDGRESSLRTAFGNEEKSSMEADSSLHMLGTIDTPVLVSSLQSVTGVPSVNKKPFSIQAEKGKKGKLLSAVGKSKRSEIEASQNPGKGIVDVSEPRRSNRRFQPTSRLLEGLQSALIMSKKP</sequence>
<reference evidence="3 4" key="1">
    <citation type="submission" date="2023-10" db="EMBL/GenBank/DDBJ databases">
        <title>Chromosome-scale genome assembly provides insights into flower coloration mechanisms of Canna indica.</title>
        <authorList>
            <person name="Li C."/>
        </authorList>
    </citation>
    <scope>NUCLEOTIDE SEQUENCE [LARGE SCALE GENOMIC DNA]</scope>
    <source>
        <tissue evidence="3">Flower</tissue>
    </source>
</reference>
<dbReference type="Proteomes" id="UP001327560">
    <property type="component" value="Chromosome 5"/>
</dbReference>
<feature type="compositionally biased region" description="Basic residues" evidence="1">
    <location>
        <begin position="922"/>
        <end position="933"/>
    </location>
</feature>
<dbReference type="CDD" id="cd20405">
    <property type="entry name" value="Tudor_Agenet_AtDUF_rpt1_3"/>
    <property type="match status" value="1"/>
</dbReference>
<protein>
    <recommendedName>
        <fullName evidence="2">Agenet domain-containing protein</fullName>
    </recommendedName>
</protein>
<dbReference type="PANTHER" id="PTHR48429">
    <property type="entry name" value="AGENET DOMAIN-CONTAINING PROTEIN"/>
    <property type="match status" value="1"/>
</dbReference>
<feature type="region of interest" description="Disordered" evidence="1">
    <location>
        <begin position="779"/>
        <end position="808"/>
    </location>
</feature>
<feature type="compositionally biased region" description="Basic and acidic residues" evidence="1">
    <location>
        <begin position="906"/>
        <end position="921"/>
    </location>
</feature>
<dbReference type="SMART" id="SM00743">
    <property type="entry name" value="Agenet"/>
    <property type="match status" value="2"/>
</dbReference>
<evidence type="ECO:0000313" key="3">
    <source>
        <dbReference type="EMBL" id="WOL07040.1"/>
    </source>
</evidence>
<dbReference type="InterPro" id="IPR014002">
    <property type="entry name" value="Agenet_dom_plant"/>
</dbReference>
<accession>A0AAQ3KGP1</accession>
<name>A0AAQ3KGP1_9LILI</name>
<feature type="domain" description="Agenet" evidence="2">
    <location>
        <begin position="1618"/>
        <end position="1692"/>
    </location>
</feature>
<feature type="compositionally biased region" description="Polar residues" evidence="1">
    <location>
        <begin position="779"/>
        <end position="788"/>
    </location>
</feature>
<dbReference type="Pfam" id="PF05641">
    <property type="entry name" value="Agenet"/>
    <property type="match status" value="1"/>
</dbReference>
<evidence type="ECO:0000259" key="2">
    <source>
        <dbReference type="SMART" id="SM00743"/>
    </source>
</evidence>
<dbReference type="EMBL" id="CP136894">
    <property type="protein sequence ID" value="WOL07040.1"/>
    <property type="molecule type" value="Genomic_DNA"/>
</dbReference>
<evidence type="ECO:0000313" key="4">
    <source>
        <dbReference type="Proteomes" id="UP001327560"/>
    </source>
</evidence>
<evidence type="ECO:0000256" key="1">
    <source>
        <dbReference type="SAM" id="MobiDB-lite"/>
    </source>
</evidence>
<keyword evidence="4" id="KW-1185">Reference proteome</keyword>